<dbReference type="Pfam" id="PF03636">
    <property type="entry name" value="Glyco_hydro_65N"/>
    <property type="match status" value="1"/>
</dbReference>
<evidence type="ECO:0000313" key="9">
    <source>
        <dbReference type="EMBL" id="KEF36114.1"/>
    </source>
</evidence>
<dbReference type="SFLD" id="SFLDG01129">
    <property type="entry name" value="C1.5:_HAD__Beta-PGM__Phosphata"/>
    <property type="match status" value="1"/>
</dbReference>
<dbReference type="GO" id="GO:0004553">
    <property type="term" value="F:hydrolase activity, hydrolyzing O-glycosyl compounds"/>
    <property type="evidence" value="ECO:0007669"/>
    <property type="project" value="TreeGrafter"/>
</dbReference>
<dbReference type="InterPro" id="IPR037018">
    <property type="entry name" value="GH65_N"/>
</dbReference>
<gene>
    <name evidence="9" type="ORF">M670_04711</name>
</gene>
<dbReference type="InterPro" id="IPR012341">
    <property type="entry name" value="6hp_glycosidase-like_sf"/>
</dbReference>
<feature type="site" description="Important for catalytic activity and assists the phosphoryl transfer reaction to Asp8 by balancing charge and orienting the reacting groups" evidence="5">
    <location>
        <position position="875"/>
    </location>
</feature>
<evidence type="ECO:0000313" key="10">
    <source>
        <dbReference type="Proteomes" id="UP000027936"/>
    </source>
</evidence>
<dbReference type="InterPro" id="IPR005196">
    <property type="entry name" value="Glyco_hydro_65_N"/>
</dbReference>
<feature type="binding site" evidence="3">
    <location>
        <position position="811"/>
    </location>
    <ligand>
        <name>substrate</name>
    </ligand>
</feature>
<feature type="binding site" evidence="3">
    <location>
        <position position="906"/>
    </location>
    <ligand>
        <name>substrate</name>
    </ligand>
</feature>
<comment type="caution">
    <text evidence="9">The sequence shown here is derived from an EMBL/GenBank/DDBJ whole genome shotgun (WGS) entry which is preliminary data.</text>
</comment>
<dbReference type="NCBIfam" id="TIGR01990">
    <property type="entry name" value="bPGM"/>
    <property type="match status" value="1"/>
</dbReference>
<organism evidence="9 10">
    <name type="scientific">Schinkia azotoformans MEV2011</name>
    <dbReference type="NCBI Taxonomy" id="1348973"/>
    <lineage>
        <taxon>Bacteria</taxon>
        <taxon>Bacillati</taxon>
        <taxon>Bacillota</taxon>
        <taxon>Bacilli</taxon>
        <taxon>Bacillales</taxon>
        <taxon>Bacillaceae</taxon>
        <taxon>Calidifontibacillus/Schinkia group</taxon>
        <taxon>Schinkia</taxon>
    </lineage>
</organism>
<dbReference type="InterPro" id="IPR036412">
    <property type="entry name" value="HAD-like_sf"/>
</dbReference>
<dbReference type="EC" id="2.4.1.230" evidence="9"/>
<feature type="binding site" evidence="4">
    <location>
        <position position="768"/>
    </location>
    <ligand>
        <name>Mg(2+)</name>
        <dbReference type="ChEBI" id="CHEBI:18420"/>
    </ligand>
</feature>
<comment type="cofactor">
    <cofactor evidence="4">
        <name>Mg(2+)</name>
        <dbReference type="ChEBI" id="CHEBI:18420"/>
    </cofactor>
    <text evidence="4">Binds 2 magnesium ions per subunit.</text>
</comment>
<evidence type="ECO:0000256" key="1">
    <source>
        <dbReference type="ARBA" id="ARBA00006171"/>
    </source>
</evidence>
<dbReference type="NCBIfam" id="TIGR02009">
    <property type="entry name" value="PGMB-YQAB-SF"/>
    <property type="match status" value="1"/>
</dbReference>
<dbReference type="NCBIfam" id="TIGR01509">
    <property type="entry name" value="HAD-SF-IA-v3"/>
    <property type="match status" value="1"/>
</dbReference>
<dbReference type="GO" id="GO:0005975">
    <property type="term" value="P:carbohydrate metabolic process"/>
    <property type="evidence" value="ECO:0007669"/>
    <property type="project" value="InterPro"/>
</dbReference>
<dbReference type="SUPFAM" id="SSF74650">
    <property type="entry name" value="Galactose mutarotase-like"/>
    <property type="match status" value="1"/>
</dbReference>
<reference evidence="9 10" key="1">
    <citation type="submission" date="2014-04" db="EMBL/GenBank/DDBJ databases">
        <title>Draft genome sequence of Bacillus azotoformans MEV2011, a (co-) denitrifying strain unable to grow in the presence of oxygen.</title>
        <authorList>
            <person name="Nielsen M."/>
            <person name="Schreiber L."/>
            <person name="Finster K."/>
            <person name="Schramm A."/>
        </authorList>
    </citation>
    <scope>NUCLEOTIDE SEQUENCE [LARGE SCALE GENOMIC DNA]</scope>
    <source>
        <strain evidence="9 10">MEV2011</strain>
    </source>
</reference>
<sequence>MTWTLSNHSLSQEDLLNLESLFTLGNGYLGVRGNFEEGYNVGMTSIRGTYQNAFHDIVEIPYGEKLYGFPDTEQKLLNSIDAQTVRIFLGEEEEPFSLFAGDILSYERLLHLDQGFSERIIHWRSPAGKEVRLHFRRCISFTTRELFAIDIKIEPIDFFGAVKIVSTVNGDVSNYVGLNDPRVSSDHGKRLRVSQTGMKDEMIFVLAETVASKLKTVCVSQHCIKNIDYNCDLTHVGSHSECTMTFQLTKSVQFTKWNIYVDTLRHEGNLIEKGIELQRTFETKTFDDLLAIQKQYVTNFWEMANITIDGDDALQDGIRFNLYQLLQSVGRDEYSNIAAKGLTGEGYGGHYFWDTEIYMIPVFLLTEPEMAKRLLIYRYKKLEAARSRAKEMGHKQGALFPWRTISGAECSSYFPSGSAQYHISGDIAYSYIQYFLATGDWSFLKQYGAEVLVETARLWIDIGHYHDEKFKIDAVTGPDEYTCVINNNYYTNAIAKYNLLWAYKACNLIKDKDSEAFLKIFSHLALSDDEIIDWKKAGEAMYLPYDEKLKINPQDDTFLQKAVWDFENTPTENYPLLLHYHPLTLYRYQVCKQADTVLAHFLLEDEQDFDTIKNSYDYYEKITTHDSSLSSCIFSIMASKIGYHEKAYDYFIETARLDLDNTHGNTKDGLHMANMGGAWMAIVFGFAGLRIKETGLSLEPIIPKQWQRLTFRLQYQNRKLEVVMEQHQVQLTLLDGEALSLKLYGQEVFLQMEQPIFIKKQLQAIIFDLDGVITNTAEFHYQAWKQLADKLNIPFNKEFNEELKGISRMESLEKILIHGNRQNDFSDSEKMMLAAEKNQQYIKLIERLTPADILPGIKQLIKDCKKKKIMLALASASKNARTVIKALGLDNVFDVIVDAKTIQNGKPDPEIFLTAANLLNVEVSSCIGIEDAAAGVEAIKAAGMYAVGVGKKETFEKADYVVEKNDELVFEEIIKHYYANA</sequence>
<dbReference type="Gene3D" id="3.40.50.1000">
    <property type="entry name" value="HAD superfamily/HAD-like"/>
    <property type="match status" value="1"/>
</dbReference>
<feature type="binding site" evidence="3">
    <location>
        <begin position="803"/>
        <end position="808"/>
    </location>
    <ligand>
        <name>substrate</name>
    </ligand>
</feature>
<dbReference type="Pfam" id="PF03632">
    <property type="entry name" value="Glyco_hydro_65m"/>
    <property type="match status" value="1"/>
</dbReference>
<dbReference type="GO" id="GO:0008801">
    <property type="term" value="F:beta-phosphoglucomutase activity"/>
    <property type="evidence" value="ECO:0007669"/>
    <property type="project" value="InterPro"/>
</dbReference>
<dbReference type="Gene3D" id="2.70.98.40">
    <property type="entry name" value="Glycoside hydrolase, family 65, N-terminal domain"/>
    <property type="match status" value="1"/>
</dbReference>
<evidence type="ECO:0000256" key="5">
    <source>
        <dbReference type="PIRSR" id="PIRSR610972-4"/>
    </source>
</evidence>
<feature type="active site" description="Nucleophile" evidence="2">
    <location>
        <position position="768"/>
    </location>
</feature>
<evidence type="ECO:0000259" key="7">
    <source>
        <dbReference type="Pfam" id="PF03633"/>
    </source>
</evidence>
<dbReference type="PATRIC" id="fig|1348973.3.peg.4582"/>
<dbReference type="Pfam" id="PF00702">
    <property type="entry name" value="Hydrolase"/>
    <property type="match status" value="1"/>
</dbReference>
<name>A0A072NEN3_SCHAZ</name>
<dbReference type="GO" id="GO:0000287">
    <property type="term" value="F:magnesium ion binding"/>
    <property type="evidence" value="ECO:0007669"/>
    <property type="project" value="InterPro"/>
</dbReference>
<keyword evidence="9" id="KW-0328">Glycosyltransferase</keyword>
<feature type="binding site" evidence="3">
    <location>
        <position position="784"/>
    </location>
    <ligand>
        <name>substrate</name>
    </ligand>
</feature>
<dbReference type="EMBL" id="JJRY01000035">
    <property type="protein sequence ID" value="KEF36114.1"/>
    <property type="molecule type" value="Genomic_DNA"/>
</dbReference>
<dbReference type="Gene3D" id="1.50.10.10">
    <property type="match status" value="1"/>
</dbReference>
<evidence type="ECO:0000256" key="4">
    <source>
        <dbReference type="PIRSR" id="PIRSR610972-3"/>
    </source>
</evidence>
<keyword evidence="9" id="KW-0808">Transferase</keyword>
<evidence type="ECO:0000256" key="3">
    <source>
        <dbReference type="PIRSR" id="PIRSR610972-2"/>
    </source>
</evidence>
<dbReference type="SFLD" id="SFLDF00046">
    <property type="entry name" value="beta-phosphoglucomutase"/>
    <property type="match status" value="1"/>
</dbReference>
<dbReference type="Gene3D" id="2.60.420.10">
    <property type="entry name" value="Maltose phosphorylase, domain 3"/>
    <property type="match status" value="1"/>
</dbReference>
<dbReference type="OrthoDB" id="9758855at2"/>
<dbReference type="PANTHER" id="PTHR11051">
    <property type="entry name" value="GLYCOSYL HYDROLASE-RELATED"/>
    <property type="match status" value="1"/>
</dbReference>
<dbReference type="Pfam" id="PF03633">
    <property type="entry name" value="Glyco_hydro_65C"/>
    <property type="match status" value="1"/>
</dbReference>
<feature type="domain" description="Glycoside hydrolase family 65 C-terminal" evidence="7">
    <location>
        <begin position="689"/>
        <end position="748"/>
    </location>
</feature>
<dbReference type="AlphaFoldDB" id="A0A072NEN3"/>
<dbReference type="SUPFAM" id="SSF56784">
    <property type="entry name" value="HAD-like"/>
    <property type="match status" value="1"/>
</dbReference>
<protein>
    <submittedName>
        <fullName evidence="9">Beta-phosphoglucomutase</fullName>
        <ecNumber evidence="9">2.4.1.230</ecNumber>
    </submittedName>
</protein>
<feature type="site" description="Important for catalytic activity and assists the phosphoryl transfer reaction to Asp8 by balancing charge and orienting the reacting groups" evidence="5">
    <location>
        <position position="906"/>
    </location>
</feature>
<dbReference type="CDD" id="cd02598">
    <property type="entry name" value="HAD_BPGM"/>
    <property type="match status" value="1"/>
</dbReference>
<dbReference type="InterPro" id="IPR008928">
    <property type="entry name" value="6-hairpin_glycosidase_sf"/>
</dbReference>
<dbReference type="SUPFAM" id="SSF48208">
    <property type="entry name" value="Six-hairpin glycosidases"/>
    <property type="match status" value="1"/>
</dbReference>
<dbReference type="InterPro" id="IPR005195">
    <property type="entry name" value="Glyco_hydro_65_M"/>
</dbReference>
<feature type="binding site" evidence="3">
    <location>
        <begin position="768"/>
        <end position="770"/>
    </location>
    <ligand>
        <name>substrate</name>
    </ligand>
</feature>
<dbReference type="RefSeq" id="WP_035198839.1">
    <property type="nucleotide sequence ID" value="NZ_JJRY01000035.1"/>
</dbReference>
<proteinExistence type="inferred from homology"/>
<dbReference type="InterPro" id="IPR010976">
    <property type="entry name" value="B-phosphoglucomutase_hydrolase"/>
</dbReference>
<dbReference type="InterPro" id="IPR010972">
    <property type="entry name" value="Beta-PGM"/>
</dbReference>
<accession>A0A072NEN3</accession>
<dbReference type="InterPro" id="IPR023214">
    <property type="entry name" value="HAD_sf"/>
</dbReference>
<feature type="active site" description="Proton donor/acceptor" evidence="2">
    <location>
        <position position="770"/>
    </location>
</feature>
<feature type="domain" description="Glycoside hydrolase family 65 N-terminal" evidence="8">
    <location>
        <begin position="8"/>
        <end position="226"/>
    </location>
</feature>
<dbReference type="SFLD" id="SFLDG01135">
    <property type="entry name" value="C1.5.6:_HAD__Beta-PGM__Phospha"/>
    <property type="match status" value="1"/>
</dbReference>
<dbReference type="SFLD" id="SFLDS00003">
    <property type="entry name" value="Haloacid_Dehalogenase"/>
    <property type="match status" value="1"/>
</dbReference>
<dbReference type="GO" id="GO:0030246">
    <property type="term" value="F:carbohydrate binding"/>
    <property type="evidence" value="ECO:0007669"/>
    <property type="project" value="InterPro"/>
</dbReference>
<dbReference type="PANTHER" id="PTHR11051:SF8">
    <property type="entry name" value="PROTEIN-GLUCOSYLGALACTOSYLHYDROXYLYSINE GLUCOSIDASE"/>
    <property type="match status" value="1"/>
</dbReference>
<keyword evidence="4" id="KW-0460">Magnesium</keyword>
<evidence type="ECO:0000256" key="2">
    <source>
        <dbReference type="PIRSR" id="PIRSR610972-1"/>
    </source>
</evidence>
<feature type="binding site" evidence="3">
    <location>
        <begin position="875"/>
        <end position="879"/>
    </location>
    <ligand>
        <name>substrate</name>
    </ligand>
</feature>
<dbReference type="GO" id="GO:0033831">
    <property type="term" value="F:kojibiose phosphorylase activity"/>
    <property type="evidence" value="ECO:0007669"/>
    <property type="project" value="UniProtKB-EC"/>
</dbReference>
<dbReference type="Gene3D" id="1.10.150.240">
    <property type="entry name" value="Putative phosphatase, domain 2"/>
    <property type="match status" value="1"/>
</dbReference>
<feature type="binding site" evidence="4">
    <location>
        <position position="770"/>
    </location>
    <ligand>
        <name>Mg(2+)</name>
        <dbReference type="ChEBI" id="CHEBI:18420"/>
    </ligand>
</feature>
<dbReference type="InterPro" id="IPR006439">
    <property type="entry name" value="HAD-SF_hydro_IA"/>
</dbReference>
<evidence type="ECO:0000259" key="8">
    <source>
        <dbReference type="Pfam" id="PF03636"/>
    </source>
</evidence>
<feature type="binding site" evidence="4">
    <location>
        <position position="931"/>
    </location>
    <ligand>
        <name>Mg(2+)</name>
        <dbReference type="ChEBI" id="CHEBI:18420"/>
    </ligand>
</feature>
<dbReference type="Proteomes" id="UP000027936">
    <property type="component" value="Unassembled WGS sequence"/>
</dbReference>
<dbReference type="InterPro" id="IPR005194">
    <property type="entry name" value="Glyco_hydro_65_C"/>
</dbReference>
<feature type="domain" description="Glycoside hydrolase family 65 central catalytic" evidence="6">
    <location>
        <begin position="319"/>
        <end position="680"/>
    </location>
</feature>
<dbReference type="InterPro" id="IPR023198">
    <property type="entry name" value="PGP-like_dom2"/>
</dbReference>
<feature type="binding site" evidence="3">
    <location>
        <position position="837"/>
    </location>
    <ligand>
        <name>substrate</name>
    </ligand>
</feature>
<evidence type="ECO:0000259" key="6">
    <source>
        <dbReference type="Pfam" id="PF03632"/>
    </source>
</evidence>
<feature type="binding site" evidence="4">
    <location>
        <position position="930"/>
    </location>
    <ligand>
        <name>Mg(2+)</name>
        <dbReference type="ChEBI" id="CHEBI:18420"/>
    </ligand>
</feature>
<dbReference type="InterPro" id="IPR011013">
    <property type="entry name" value="Gal_mutarotase_sf_dom"/>
</dbReference>
<comment type="similarity">
    <text evidence="1">Belongs to the HAD-like hydrolase superfamily. CbbY/CbbZ/Gph/YieH family.</text>
</comment>
<keyword evidence="4" id="KW-0479">Metal-binding</keyword>